<gene>
    <name evidence="1" type="ORF">FNT36_16770</name>
</gene>
<keyword evidence="2" id="KW-1185">Reference proteome</keyword>
<evidence type="ECO:0000313" key="1">
    <source>
        <dbReference type="EMBL" id="TVT39308.1"/>
    </source>
</evidence>
<reference evidence="1 2" key="1">
    <citation type="submission" date="2019-07" db="EMBL/GenBank/DDBJ databases">
        <title>Hymenobacter sp. straun FUR1 Genome sequencing and assembly.</title>
        <authorList>
            <person name="Chhetri G."/>
        </authorList>
    </citation>
    <scope>NUCLEOTIDE SEQUENCE [LARGE SCALE GENOMIC DNA]</scope>
    <source>
        <strain evidence="1 2">Fur1</strain>
    </source>
</reference>
<dbReference type="EMBL" id="VMRJ01000004">
    <property type="protein sequence ID" value="TVT39308.1"/>
    <property type="molecule type" value="Genomic_DNA"/>
</dbReference>
<evidence type="ECO:0000313" key="2">
    <source>
        <dbReference type="Proteomes" id="UP000317624"/>
    </source>
</evidence>
<dbReference type="AlphaFoldDB" id="A0A558BS27"/>
<dbReference type="RefSeq" id="WP_144850035.1">
    <property type="nucleotide sequence ID" value="NZ_VMRJ01000004.1"/>
</dbReference>
<sequence length="344" mass="39490">MLTTPYPYLQEYLDFLHYNPCAGFYYLSAFETADYTCLIYDTNDNYLMQAQNNPFIYLYGQKAERWWQLLSQQGLLPAIAAPTVTATSEVTDVTSLNEPVEPGSTSAATPRSATLEPEAEKTLFKYLNQLLTSEIPAQERCCQHLSELRQLAETFTQALNDRIQRGVKESLAYYESADRTGPGALLHERCTSRLTEYDFYSKRATGRFREYTFIDKVVVPQVQAAHVRPFQLAGVWVDLPQDEKDAMPVQLGFTDNRQQVVASRNGEQSQRLTKEWCLEQGYRQLLLDPSLRLVVETYGTVDPERPTRRWLSSLQLTLDLVDCLHSELFPEELFTKYPNVNDDV</sequence>
<organism evidence="1 2">
    <name type="scientific">Hymenobacter setariae</name>
    <dbReference type="NCBI Taxonomy" id="2594794"/>
    <lineage>
        <taxon>Bacteria</taxon>
        <taxon>Pseudomonadati</taxon>
        <taxon>Bacteroidota</taxon>
        <taxon>Cytophagia</taxon>
        <taxon>Cytophagales</taxon>
        <taxon>Hymenobacteraceae</taxon>
        <taxon>Hymenobacter</taxon>
    </lineage>
</organism>
<dbReference type="Proteomes" id="UP000317624">
    <property type="component" value="Unassembled WGS sequence"/>
</dbReference>
<accession>A0A558BS27</accession>
<protein>
    <submittedName>
        <fullName evidence="1">Uncharacterized protein</fullName>
    </submittedName>
</protein>
<comment type="caution">
    <text evidence="1">The sequence shown here is derived from an EMBL/GenBank/DDBJ whole genome shotgun (WGS) entry which is preliminary data.</text>
</comment>
<proteinExistence type="predicted"/>
<name>A0A558BS27_9BACT</name>